<name>X1K3W6_9ZZZZ</name>
<dbReference type="AlphaFoldDB" id="X1K3W6"/>
<evidence type="ECO:0008006" key="2">
    <source>
        <dbReference type="Google" id="ProtNLM"/>
    </source>
</evidence>
<dbReference type="Gene3D" id="3.40.50.300">
    <property type="entry name" value="P-loop containing nucleotide triphosphate hydrolases"/>
    <property type="match status" value="1"/>
</dbReference>
<dbReference type="Pfam" id="PF13177">
    <property type="entry name" value="DNA_pol3_delta2"/>
    <property type="match status" value="1"/>
</dbReference>
<reference evidence="1" key="1">
    <citation type="journal article" date="2014" name="Front. Microbiol.">
        <title>High frequency of phylogenetically diverse reductive dehalogenase-homologous genes in deep subseafloor sedimentary metagenomes.</title>
        <authorList>
            <person name="Kawai M."/>
            <person name="Futagami T."/>
            <person name="Toyoda A."/>
            <person name="Takaki Y."/>
            <person name="Nishi S."/>
            <person name="Hori S."/>
            <person name="Arai W."/>
            <person name="Tsubouchi T."/>
            <person name="Morono Y."/>
            <person name="Uchiyama I."/>
            <person name="Ito T."/>
            <person name="Fujiyama A."/>
            <person name="Inagaki F."/>
            <person name="Takami H."/>
        </authorList>
    </citation>
    <scope>NUCLEOTIDE SEQUENCE</scope>
    <source>
        <strain evidence="1">Expedition CK06-06</strain>
    </source>
</reference>
<evidence type="ECO:0000313" key="1">
    <source>
        <dbReference type="EMBL" id="GAH88355.1"/>
    </source>
</evidence>
<dbReference type="SUPFAM" id="SSF52540">
    <property type="entry name" value="P-loop containing nucleoside triphosphate hydrolases"/>
    <property type="match status" value="1"/>
</dbReference>
<proteinExistence type="predicted"/>
<sequence length="75" mass="8420">MKSEKEFTLFDQIVGQERALNYLKEIVIRRSFSHAYIFYGPIGSGKKLAALSFIAVLNCPKKGCGICDSCKQIMN</sequence>
<protein>
    <recommendedName>
        <fullName evidence="2">DNA polymerase III subunit delta</fullName>
    </recommendedName>
</protein>
<organism evidence="1">
    <name type="scientific">marine sediment metagenome</name>
    <dbReference type="NCBI Taxonomy" id="412755"/>
    <lineage>
        <taxon>unclassified sequences</taxon>
        <taxon>metagenomes</taxon>
        <taxon>ecological metagenomes</taxon>
    </lineage>
</organism>
<feature type="non-terminal residue" evidence="1">
    <location>
        <position position="75"/>
    </location>
</feature>
<dbReference type="InterPro" id="IPR027417">
    <property type="entry name" value="P-loop_NTPase"/>
</dbReference>
<dbReference type="EMBL" id="BARU01036176">
    <property type="protein sequence ID" value="GAH88355.1"/>
    <property type="molecule type" value="Genomic_DNA"/>
</dbReference>
<gene>
    <name evidence="1" type="ORF">S03H2_56540</name>
</gene>
<accession>X1K3W6</accession>
<comment type="caution">
    <text evidence="1">The sequence shown here is derived from an EMBL/GenBank/DDBJ whole genome shotgun (WGS) entry which is preliminary data.</text>
</comment>